<dbReference type="GO" id="GO:0008380">
    <property type="term" value="P:RNA splicing"/>
    <property type="evidence" value="ECO:0007669"/>
    <property type="project" value="UniProtKB-KW"/>
</dbReference>
<dbReference type="Pfam" id="PF02854">
    <property type="entry name" value="MIF4G"/>
    <property type="match status" value="1"/>
</dbReference>
<protein>
    <submittedName>
        <fullName evidence="8">MIF4G domain-containing protein/MA3 domain-containing protein</fullName>
    </submittedName>
</protein>
<keyword evidence="6" id="KW-0539">Nucleus</keyword>
<keyword evidence="9" id="KW-1185">Reference proteome</keyword>
<comment type="subcellular location">
    <subcellularLocation>
        <location evidence="1">Nucleus</location>
    </subcellularLocation>
</comment>
<dbReference type="PANTHER" id="PTHR18034:SF3">
    <property type="entry name" value="PRE-MRNA-SPLICING FACTOR CWC22 HOMOLOG"/>
    <property type="match status" value="1"/>
</dbReference>
<comment type="caution">
    <text evidence="8">The sequence shown here is derived from an EMBL/GenBank/DDBJ whole genome shotgun (WGS) entry which is preliminary data.</text>
</comment>
<dbReference type="InterPro" id="IPR003891">
    <property type="entry name" value="Initiation_fac_eIF4g_MI"/>
</dbReference>
<dbReference type="GO" id="GO:0006417">
    <property type="term" value="P:regulation of translation"/>
    <property type="evidence" value="ECO:0007669"/>
    <property type="project" value="UniProtKB-KW"/>
</dbReference>
<dbReference type="SMART" id="SM00543">
    <property type="entry name" value="MIF4G"/>
    <property type="match status" value="1"/>
</dbReference>
<comment type="similarity">
    <text evidence="2">Belongs to the CWC22 family.</text>
</comment>
<dbReference type="GO" id="GO:0005634">
    <property type="term" value="C:nucleus"/>
    <property type="evidence" value="ECO:0007669"/>
    <property type="project" value="UniProtKB-SubCell"/>
</dbReference>
<dbReference type="PANTHER" id="PTHR18034">
    <property type="entry name" value="CELL CYCLE CONTROL PROTEIN CWF22-RELATED"/>
    <property type="match status" value="1"/>
</dbReference>
<evidence type="ECO:0000259" key="7">
    <source>
        <dbReference type="PROSITE" id="PS51366"/>
    </source>
</evidence>
<gene>
    <name evidence="8" type="ORF">Adt_44428</name>
</gene>
<dbReference type="PROSITE" id="PS51366">
    <property type="entry name" value="MI"/>
    <property type="match status" value="1"/>
</dbReference>
<reference evidence="9" key="1">
    <citation type="submission" date="2024-07" db="EMBL/GenBank/DDBJ databases">
        <title>Two chromosome-level genome assemblies of Korean endemic species Abeliophyllum distichum and Forsythia ovata (Oleaceae).</title>
        <authorList>
            <person name="Jang H."/>
        </authorList>
    </citation>
    <scope>NUCLEOTIDE SEQUENCE [LARGE SCALE GENOMIC DNA]</scope>
</reference>
<keyword evidence="5" id="KW-0508">mRNA splicing</keyword>
<dbReference type="InterPro" id="IPR003890">
    <property type="entry name" value="MIF4G-like_typ-3"/>
</dbReference>
<dbReference type="AlphaFoldDB" id="A0ABD1PAT7"/>
<proteinExistence type="inferred from homology"/>
<dbReference type="SMART" id="SM00544">
    <property type="entry name" value="MA3"/>
    <property type="match status" value="1"/>
</dbReference>
<evidence type="ECO:0000256" key="2">
    <source>
        <dbReference type="ARBA" id="ARBA00006856"/>
    </source>
</evidence>
<evidence type="ECO:0000256" key="1">
    <source>
        <dbReference type="ARBA" id="ARBA00004123"/>
    </source>
</evidence>
<dbReference type="SUPFAM" id="SSF48371">
    <property type="entry name" value="ARM repeat"/>
    <property type="match status" value="1"/>
</dbReference>
<feature type="domain" description="MI" evidence="7">
    <location>
        <begin position="311"/>
        <end position="427"/>
    </location>
</feature>
<evidence type="ECO:0000256" key="4">
    <source>
        <dbReference type="ARBA" id="ARBA00022845"/>
    </source>
</evidence>
<evidence type="ECO:0000256" key="6">
    <source>
        <dbReference type="ARBA" id="ARBA00023242"/>
    </source>
</evidence>
<dbReference type="InterPro" id="IPR016024">
    <property type="entry name" value="ARM-type_fold"/>
</dbReference>
<dbReference type="Proteomes" id="UP001604336">
    <property type="component" value="Unassembled WGS sequence"/>
</dbReference>
<accession>A0ABD1PAT7</accession>
<sequence length="528" mass="60822">MDFRKNKDREKQEQRHDYSLEYRKFKWDALRKSIFRLINKVSMSNIHHIVGDILNENLLVGRGLFCNAIMKSQMASPQFSNVFAAFVAVINSKLPDIGLLLVKRVVLQFKKAYEKYDKLKLLAVLKFLAHLVNQSVVHEVIAMDILSLLLGNPNEISIEVAVCFCTDCGSLLQDFSPHGLNSVFEEFHVIVHEGVIDTRVQLMIEGLFMVRRAKFKYHPAIIDKLDLVEVEEQVTHVVSLLHEIDPETSVDVFRPDTMLDESEMHNEDVGSFVLDEDTEDDEVSSRAPLRIENNDFDSNDSQDEAATDIVNLRRTICYHIMGSHNYEEAGQKLLGIKLQPGQVMEICNMLLECCRQDRTNLRYYSNLAHTLCLINPRYSMSFGECFVNQFSMIHQLETNKLQNTAKFFAQLLGTNLLSWHVMGYIHLSEDDANSLSNIFTKILFLELSKMLGNPLLKERLNDPKLQRSLDSIFPRDNPRNLRLSVNFFTSIGLGFLTDNQRKYLKNIENSQKSISEKNGYSSKRRRTK</sequence>
<dbReference type="Pfam" id="PF02847">
    <property type="entry name" value="MA3"/>
    <property type="match status" value="1"/>
</dbReference>
<dbReference type="InterPro" id="IPR050781">
    <property type="entry name" value="CWC22_splicing_factor"/>
</dbReference>
<evidence type="ECO:0000256" key="5">
    <source>
        <dbReference type="ARBA" id="ARBA00023187"/>
    </source>
</evidence>
<evidence type="ECO:0000256" key="3">
    <source>
        <dbReference type="ARBA" id="ARBA00022664"/>
    </source>
</evidence>
<dbReference type="EMBL" id="JBFOLK010000014">
    <property type="protein sequence ID" value="KAL2461008.1"/>
    <property type="molecule type" value="Genomic_DNA"/>
</dbReference>
<dbReference type="Gene3D" id="1.25.40.180">
    <property type="match status" value="1"/>
</dbReference>
<evidence type="ECO:0000313" key="8">
    <source>
        <dbReference type="EMBL" id="KAL2461008.1"/>
    </source>
</evidence>
<organism evidence="8 9">
    <name type="scientific">Abeliophyllum distichum</name>
    <dbReference type="NCBI Taxonomy" id="126358"/>
    <lineage>
        <taxon>Eukaryota</taxon>
        <taxon>Viridiplantae</taxon>
        <taxon>Streptophyta</taxon>
        <taxon>Embryophyta</taxon>
        <taxon>Tracheophyta</taxon>
        <taxon>Spermatophyta</taxon>
        <taxon>Magnoliopsida</taxon>
        <taxon>eudicotyledons</taxon>
        <taxon>Gunneridae</taxon>
        <taxon>Pentapetalae</taxon>
        <taxon>asterids</taxon>
        <taxon>lamiids</taxon>
        <taxon>Lamiales</taxon>
        <taxon>Oleaceae</taxon>
        <taxon>Forsythieae</taxon>
        <taxon>Abeliophyllum</taxon>
    </lineage>
</organism>
<keyword evidence="3" id="KW-0507">mRNA processing</keyword>
<keyword evidence="4" id="KW-0810">Translation regulation</keyword>
<name>A0ABD1PAT7_9LAMI</name>
<dbReference type="GO" id="GO:0006397">
    <property type="term" value="P:mRNA processing"/>
    <property type="evidence" value="ECO:0007669"/>
    <property type="project" value="UniProtKB-KW"/>
</dbReference>
<evidence type="ECO:0000313" key="9">
    <source>
        <dbReference type="Proteomes" id="UP001604336"/>
    </source>
</evidence>